<dbReference type="InterPro" id="IPR051450">
    <property type="entry name" value="Gfo/Idh/MocA_Oxidoreductases"/>
</dbReference>
<dbReference type="Gene3D" id="3.30.360.10">
    <property type="entry name" value="Dihydrodipicolinate Reductase, domain 2"/>
    <property type="match status" value="1"/>
</dbReference>
<keyword evidence="4" id="KW-1185">Reference proteome</keyword>
<dbReference type="SUPFAM" id="SSF51735">
    <property type="entry name" value="NAD(P)-binding Rossmann-fold domains"/>
    <property type="match status" value="1"/>
</dbReference>
<comment type="caution">
    <text evidence="3">The sequence shown here is derived from an EMBL/GenBank/DDBJ whole genome shotgun (WGS) entry which is preliminary data.</text>
</comment>
<dbReference type="InterPro" id="IPR000683">
    <property type="entry name" value="Gfo/Idh/MocA-like_OxRdtase_N"/>
</dbReference>
<dbReference type="Gene3D" id="3.40.50.720">
    <property type="entry name" value="NAD(P)-binding Rossmann-like Domain"/>
    <property type="match status" value="1"/>
</dbReference>
<name>A0A1S2P4I8_9ACTN</name>
<dbReference type="RefSeq" id="WP_071386298.1">
    <property type="nucleotide sequence ID" value="NZ_MLYO01000102.1"/>
</dbReference>
<gene>
    <name evidence="3" type="ORF">BIV23_42190</name>
</gene>
<dbReference type="Pfam" id="PF22725">
    <property type="entry name" value="GFO_IDH_MocA_C3"/>
    <property type="match status" value="1"/>
</dbReference>
<proteinExistence type="predicted"/>
<evidence type="ECO:0000259" key="2">
    <source>
        <dbReference type="Pfam" id="PF22725"/>
    </source>
</evidence>
<dbReference type="OrthoDB" id="9792085at2"/>
<dbReference type="SUPFAM" id="SSF55347">
    <property type="entry name" value="Glyceraldehyde-3-phosphate dehydrogenase-like, C-terminal domain"/>
    <property type="match status" value="1"/>
</dbReference>
<reference evidence="3 4" key="1">
    <citation type="submission" date="2016-10" db="EMBL/GenBank/DDBJ databases">
        <title>Genome sequence of Streptomyces sp. MUSC 1.</title>
        <authorList>
            <person name="Lee L.-H."/>
            <person name="Ser H.-L."/>
            <person name="Law J.W.-F."/>
        </authorList>
    </citation>
    <scope>NUCLEOTIDE SEQUENCE [LARGE SCALE GENOMIC DNA]</scope>
    <source>
        <strain evidence="3 4">MUSC 1</strain>
    </source>
</reference>
<dbReference type="AlphaFoldDB" id="A0A1S2P4I8"/>
<sequence>MKVAVLSFAHERATTYAQLLHDMPDVQLVVADPDGAPDDPARGRSTARRLGVTYMDSWDQLFALRPDAVVVTSEADRRRELVERATAVGAQVLCEHPLAADEADAEAMVRACEDAGVRLSMASPACFGPAFAAVRREIAEGEVLGGLTAVHGAYNRPYPAGTQDARAGALASNAPHLLDMVDAVLDGAPAEEVYAQSNSILGTEPGVESGALVTVRYAGGTVVSIDCSWGSADTGPTAGGPAMTFIGDRASVEFTAVPRLLGGFDSVTSSERWVTRGDDPYAVMLGEFIGGVRQGSGVGPDGVAGVRTLRITEAARASLRTGQPVELAVPQKVLP</sequence>
<feature type="domain" description="Gfo/Idh/MocA-like oxidoreductase N-terminal" evidence="1">
    <location>
        <begin position="39"/>
        <end position="121"/>
    </location>
</feature>
<dbReference type="EMBL" id="MLYO01000102">
    <property type="protein sequence ID" value="OIJ88567.1"/>
    <property type="molecule type" value="Genomic_DNA"/>
</dbReference>
<protein>
    <submittedName>
        <fullName evidence="3">Oxidoreductase</fullName>
    </submittedName>
</protein>
<dbReference type="Proteomes" id="UP000179642">
    <property type="component" value="Unassembled WGS sequence"/>
</dbReference>
<organism evidence="3 4">
    <name type="scientific">Streptomyces monashensis</name>
    <dbReference type="NCBI Taxonomy" id="1678012"/>
    <lineage>
        <taxon>Bacteria</taxon>
        <taxon>Bacillati</taxon>
        <taxon>Actinomycetota</taxon>
        <taxon>Actinomycetes</taxon>
        <taxon>Kitasatosporales</taxon>
        <taxon>Streptomycetaceae</taxon>
        <taxon>Streptomyces</taxon>
    </lineage>
</organism>
<feature type="domain" description="GFO/IDH/MocA-like oxidoreductase" evidence="2">
    <location>
        <begin position="132"/>
        <end position="252"/>
    </location>
</feature>
<evidence type="ECO:0000259" key="1">
    <source>
        <dbReference type="Pfam" id="PF01408"/>
    </source>
</evidence>
<dbReference type="Pfam" id="PF01408">
    <property type="entry name" value="GFO_IDH_MocA"/>
    <property type="match status" value="1"/>
</dbReference>
<dbReference type="PANTHER" id="PTHR43377:SF1">
    <property type="entry name" value="BILIVERDIN REDUCTASE A"/>
    <property type="match status" value="1"/>
</dbReference>
<dbReference type="GO" id="GO:0000166">
    <property type="term" value="F:nucleotide binding"/>
    <property type="evidence" value="ECO:0007669"/>
    <property type="project" value="InterPro"/>
</dbReference>
<evidence type="ECO:0000313" key="3">
    <source>
        <dbReference type="EMBL" id="OIJ88567.1"/>
    </source>
</evidence>
<accession>A0A1S2P4I8</accession>
<dbReference type="InterPro" id="IPR036291">
    <property type="entry name" value="NAD(P)-bd_dom_sf"/>
</dbReference>
<dbReference type="PANTHER" id="PTHR43377">
    <property type="entry name" value="BILIVERDIN REDUCTASE A"/>
    <property type="match status" value="1"/>
</dbReference>
<dbReference type="InterPro" id="IPR055170">
    <property type="entry name" value="GFO_IDH_MocA-like_dom"/>
</dbReference>
<evidence type="ECO:0000313" key="4">
    <source>
        <dbReference type="Proteomes" id="UP000179642"/>
    </source>
</evidence>